<feature type="compositionally biased region" description="Basic residues" evidence="1">
    <location>
        <begin position="1"/>
        <end position="10"/>
    </location>
</feature>
<feature type="non-terminal residue" evidence="2">
    <location>
        <position position="1"/>
    </location>
</feature>
<dbReference type="EMBL" id="LXQA011353496">
    <property type="protein sequence ID" value="MCI94335.1"/>
    <property type="molecule type" value="Genomic_DNA"/>
</dbReference>
<protein>
    <submittedName>
        <fullName evidence="2">Uncharacterized protein</fullName>
    </submittedName>
</protein>
<evidence type="ECO:0000256" key="1">
    <source>
        <dbReference type="SAM" id="MobiDB-lite"/>
    </source>
</evidence>
<sequence>TDKKTKWRKTGRLETCRSQQIGSKRNKNIGSPTPTEPRTDVIKAKSRDESNTLEKPIALSG</sequence>
<keyword evidence="3" id="KW-1185">Reference proteome</keyword>
<dbReference type="Proteomes" id="UP000265520">
    <property type="component" value="Unassembled WGS sequence"/>
</dbReference>
<feature type="compositionally biased region" description="Basic and acidic residues" evidence="1">
    <location>
        <begin position="37"/>
        <end position="52"/>
    </location>
</feature>
<comment type="caution">
    <text evidence="2">The sequence shown here is derived from an EMBL/GenBank/DDBJ whole genome shotgun (WGS) entry which is preliminary data.</text>
</comment>
<evidence type="ECO:0000313" key="3">
    <source>
        <dbReference type="Proteomes" id="UP000265520"/>
    </source>
</evidence>
<accession>A0A392W5Z2</accession>
<organism evidence="2 3">
    <name type="scientific">Trifolium medium</name>
    <dbReference type="NCBI Taxonomy" id="97028"/>
    <lineage>
        <taxon>Eukaryota</taxon>
        <taxon>Viridiplantae</taxon>
        <taxon>Streptophyta</taxon>
        <taxon>Embryophyta</taxon>
        <taxon>Tracheophyta</taxon>
        <taxon>Spermatophyta</taxon>
        <taxon>Magnoliopsida</taxon>
        <taxon>eudicotyledons</taxon>
        <taxon>Gunneridae</taxon>
        <taxon>Pentapetalae</taxon>
        <taxon>rosids</taxon>
        <taxon>fabids</taxon>
        <taxon>Fabales</taxon>
        <taxon>Fabaceae</taxon>
        <taxon>Papilionoideae</taxon>
        <taxon>50 kb inversion clade</taxon>
        <taxon>NPAAA clade</taxon>
        <taxon>Hologalegina</taxon>
        <taxon>IRL clade</taxon>
        <taxon>Trifolieae</taxon>
        <taxon>Trifolium</taxon>
    </lineage>
</organism>
<feature type="region of interest" description="Disordered" evidence="1">
    <location>
        <begin position="1"/>
        <end position="61"/>
    </location>
</feature>
<dbReference type="AlphaFoldDB" id="A0A392W5Z2"/>
<name>A0A392W5Z2_9FABA</name>
<feature type="compositionally biased region" description="Polar residues" evidence="1">
    <location>
        <begin position="16"/>
        <end position="33"/>
    </location>
</feature>
<evidence type="ECO:0000313" key="2">
    <source>
        <dbReference type="EMBL" id="MCI94335.1"/>
    </source>
</evidence>
<proteinExistence type="predicted"/>
<reference evidence="2 3" key="1">
    <citation type="journal article" date="2018" name="Front. Plant Sci.">
        <title>Red Clover (Trifolium pratense) and Zigzag Clover (T. medium) - A Picture of Genomic Similarities and Differences.</title>
        <authorList>
            <person name="Dluhosova J."/>
            <person name="Istvanek J."/>
            <person name="Nedelnik J."/>
            <person name="Repkova J."/>
        </authorList>
    </citation>
    <scope>NUCLEOTIDE SEQUENCE [LARGE SCALE GENOMIC DNA]</scope>
    <source>
        <strain evidence="3">cv. 10/8</strain>
        <tissue evidence="2">Leaf</tissue>
    </source>
</reference>